<organism evidence="2 3">
    <name type="scientific">Lentithecium fluviatile CBS 122367</name>
    <dbReference type="NCBI Taxonomy" id="1168545"/>
    <lineage>
        <taxon>Eukaryota</taxon>
        <taxon>Fungi</taxon>
        <taxon>Dikarya</taxon>
        <taxon>Ascomycota</taxon>
        <taxon>Pezizomycotina</taxon>
        <taxon>Dothideomycetes</taxon>
        <taxon>Pleosporomycetidae</taxon>
        <taxon>Pleosporales</taxon>
        <taxon>Massarineae</taxon>
        <taxon>Lentitheciaceae</taxon>
        <taxon>Lentithecium</taxon>
    </lineage>
</organism>
<feature type="compositionally biased region" description="Gly residues" evidence="1">
    <location>
        <begin position="60"/>
        <end position="69"/>
    </location>
</feature>
<proteinExistence type="predicted"/>
<feature type="region of interest" description="Disordered" evidence="1">
    <location>
        <begin position="1"/>
        <end position="133"/>
    </location>
</feature>
<gene>
    <name evidence="2" type="ORF">K458DRAFT_170328</name>
</gene>
<dbReference type="Proteomes" id="UP000799291">
    <property type="component" value="Unassembled WGS sequence"/>
</dbReference>
<sequence>MEPETVLKQAMATPTTRLASERALRRRDRQQAMRRRWSPTAMRGWGRAQNARAHCAVGTQGDGQTGGASSGKQTRPDQTSRRRPWQPRAGWREGGRWAAGGGQRMVGSGQWAGSGTRSARRGVVVDGREGPPP</sequence>
<reference evidence="2" key="1">
    <citation type="journal article" date="2020" name="Stud. Mycol.">
        <title>101 Dothideomycetes genomes: a test case for predicting lifestyles and emergence of pathogens.</title>
        <authorList>
            <person name="Haridas S."/>
            <person name="Albert R."/>
            <person name="Binder M."/>
            <person name="Bloem J."/>
            <person name="Labutti K."/>
            <person name="Salamov A."/>
            <person name="Andreopoulos B."/>
            <person name="Baker S."/>
            <person name="Barry K."/>
            <person name="Bills G."/>
            <person name="Bluhm B."/>
            <person name="Cannon C."/>
            <person name="Castanera R."/>
            <person name="Culley D."/>
            <person name="Daum C."/>
            <person name="Ezra D."/>
            <person name="Gonzalez J."/>
            <person name="Henrissat B."/>
            <person name="Kuo A."/>
            <person name="Liang C."/>
            <person name="Lipzen A."/>
            <person name="Lutzoni F."/>
            <person name="Magnuson J."/>
            <person name="Mondo S."/>
            <person name="Nolan M."/>
            <person name="Ohm R."/>
            <person name="Pangilinan J."/>
            <person name="Park H.-J."/>
            <person name="Ramirez L."/>
            <person name="Alfaro M."/>
            <person name="Sun H."/>
            <person name="Tritt A."/>
            <person name="Yoshinaga Y."/>
            <person name="Zwiers L.-H."/>
            <person name="Turgeon B."/>
            <person name="Goodwin S."/>
            <person name="Spatafora J."/>
            <person name="Crous P."/>
            <person name="Grigoriev I."/>
        </authorList>
    </citation>
    <scope>NUCLEOTIDE SEQUENCE</scope>
    <source>
        <strain evidence="2">CBS 122367</strain>
    </source>
</reference>
<evidence type="ECO:0000256" key="1">
    <source>
        <dbReference type="SAM" id="MobiDB-lite"/>
    </source>
</evidence>
<protein>
    <submittedName>
        <fullName evidence="2">Uncharacterized protein</fullName>
    </submittedName>
</protein>
<dbReference type="EMBL" id="MU005574">
    <property type="protein sequence ID" value="KAF2687796.1"/>
    <property type="molecule type" value="Genomic_DNA"/>
</dbReference>
<evidence type="ECO:0000313" key="3">
    <source>
        <dbReference type="Proteomes" id="UP000799291"/>
    </source>
</evidence>
<keyword evidence="3" id="KW-1185">Reference proteome</keyword>
<name>A0A6G1JB86_9PLEO</name>
<accession>A0A6G1JB86</accession>
<feature type="compositionally biased region" description="Basic residues" evidence="1">
    <location>
        <begin position="24"/>
        <end position="37"/>
    </location>
</feature>
<dbReference type="AlphaFoldDB" id="A0A6G1JB86"/>
<evidence type="ECO:0000313" key="2">
    <source>
        <dbReference type="EMBL" id="KAF2687796.1"/>
    </source>
</evidence>